<dbReference type="GeneID" id="119743489"/>
<sequence length="128" mass="14017">MPANFSGTWTSTKTEGWPELFEKMGVPKERFPADLKLTHAVTQSGNIVHMKTTNNVNHDVKVVTITVGSTHRELVATSEIEHTTAWEGDKLVMRAVSGSGGITYEITGGQLIITVEHQGMVAKSYFSK</sequence>
<dbReference type="RefSeq" id="XP_038075836.1">
    <property type="nucleotide sequence ID" value="XM_038219908.1"/>
</dbReference>
<dbReference type="Proteomes" id="UP000887568">
    <property type="component" value="Unplaced"/>
</dbReference>
<dbReference type="CDD" id="cd00742">
    <property type="entry name" value="FABP"/>
    <property type="match status" value="1"/>
</dbReference>
<proteinExistence type="predicted"/>
<protein>
    <submittedName>
        <fullName evidence="1">Uncharacterized protein</fullName>
    </submittedName>
</protein>
<name>A0A914BJ30_PATMI</name>
<evidence type="ECO:0000313" key="1">
    <source>
        <dbReference type="EnsemblMetazoa" id="XP_038075836.1"/>
    </source>
</evidence>
<dbReference type="EnsemblMetazoa" id="XM_038219908.1">
    <property type="protein sequence ID" value="XP_038075836.1"/>
    <property type="gene ID" value="LOC119743489"/>
</dbReference>
<dbReference type="AlphaFoldDB" id="A0A914BJ30"/>
<evidence type="ECO:0000313" key="2">
    <source>
        <dbReference type="Proteomes" id="UP000887568"/>
    </source>
</evidence>
<organism evidence="1 2">
    <name type="scientific">Patiria miniata</name>
    <name type="common">Bat star</name>
    <name type="synonym">Asterina miniata</name>
    <dbReference type="NCBI Taxonomy" id="46514"/>
    <lineage>
        <taxon>Eukaryota</taxon>
        <taxon>Metazoa</taxon>
        <taxon>Echinodermata</taxon>
        <taxon>Eleutherozoa</taxon>
        <taxon>Asterozoa</taxon>
        <taxon>Asteroidea</taxon>
        <taxon>Valvatacea</taxon>
        <taxon>Valvatida</taxon>
        <taxon>Asterinidae</taxon>
        <taxon>Patiria</taxon>
    </lineage>
</organism>
<reference evidence="1" key="1">
    <citation type="submission" date="2022-11" db="UniProtKB">
        <authorList>
            <consortium name="EnsemblMetazoa"/>
        </authorList>
    </citation>
    <scope>IDENTIFICATION</scope>
</reference>
<keyword evidence="2" id="KW-1185">Reference proteome</keyword>
<dbReference type="InterPro" id="IPR012674">
    <property type="entry name" value="Calycin"/>
</dbReference>
<accession>A0A914BJ30</accession>
<dbReference type="OrthoDB" id="9971011at2759"/>
<dbReference type="Gene3D" id="2.40.128.20">
    <property type="match status" value="1"/>
</dbReference>
<dbReference type="SUPFAM" id="SSF50814">
    <property type="entry name" value="Lipocalins"/>
    <property type="match status" value="1"/>
</dbReference>